<sequence length="74" mass="8618">MLEHFALEEHIQEAQKLAYNDEKCEHVARYLILTLTNQVELNTMDYPAPKPRVLSLVEGIMFQIVHSTDMSFIL</sequence>
<proteinExistence type="predicted"/>
<reference evidence="1 2" key="1">
    <citation type="journal article" date="2022" name="bioRxiv">
        <title>The genome of the oomycete Peronosclerospora sorghi, a cosmopolitan pathogen of maize and sorghum, is inflated with dispersed pseudogenes.</title>
        <authorList>
            <person name="Fletcher K."/>
            <person name="Martin F."/>
            <person name="Isakeit T."/>
            <person name="Cavanaugh K."/>
            <person name="Magill C."/>
            <person name="Michelmore R."/>
        </authorList>
    </citation>
    <scope>NUCLEOTIDE SEQUENCE [LARGE SCALE GENOMIC DNA]</scope>
    <source>
        <strain evidence="1">P6</strain>
    </source>
</reference>
<dbReference type="EMBL" id="CM047580">
    <property type="protein sequence ID" value="KAI9921388.1"/>
    <property type="molecule type" value="Genomic_DNA"/>
</dbReference>
<dbReference type="Proteomes" id="UP001163321">
    <property type="component" value="Chromosome 1"/>
</dbReference>
<evidence type="ECO:0000313" key="2">
    <source>
        <dbReference type="Proteomes" id="UP001163321"/>
    </source>
</evidence>
<keyword evidence="2" id="KW-1185">Reference proteome</keyword>
<organism evidence="1 2">
    <name type="scientific">Peronosclerospora sorghi</name>
    <dbReference type="NCBI Taxonomy" id="230839"/>
    <lineage>
        <taxon>Eukaryota</taxon>
        <taxon>Sar</taxon>
        <taxon>Stramenopiles</taxon>
        <taxon>Oomycota</taxon>
        <taxon>Peronosporomycetes</taxon>
        <taxon>Peronosporales</taxon>
        <taxon>Peronosporaceae</taxon>
        <taxon>Peronosclerospora</taxon>
    </lineage>
</organism>
<comment type="caution">
    <text evidence="1">The sequence shown here is derived from an EMBL/GenBank/DDBJ whole genome shotgun (WGS) entry which is preliminary data.</text>
</comment>
<protein>
    <submittedName>
        <fullName evidence="1">Uncharacterized protein</fullName>
    </submittedName>
</protein>
<gene>
    <name evidence="1" type="ORF">PsorP6_001145</name>
</gene>
<name>A0ACC0WTG3_9STRA</name>
<evidence type="ECO:0000313" key="1">
    <source>
        <dbReference type="EMBL" id="KAI9921388.1"/>
    </source>
</evidence>
<accession>A0ACC0WTG3</accession>